<dbReference type="PANTHER" id="PTHR47203:SF1">
    <property type="entry name" value="HYPOTHETICAL BASE EXCISION DNA REPAIR PROTEIN (EUROFUNG)"/>
    <property type="match status" value="1"/>
</dbReference>
<proteinExistence type="predicted"/>
<name>A0A6A6FDL6_9PEZI</name>
<organism evidence="4 5">
    <name type="scientific">Cercospora zeae-maydis SCOH1-5</name>
    <dbReference type="NCBI Taxonomy" id="717836"/>
    <lineage>
        <taxon>Eukaryota</taxon>
        <taxon>Fungi</taxon>
        <taxon>Dikarya</taxon>
        <taxon>Ascomycota</taxon>
        <taxon>Pezizomycotina</taxon>
        <taxon>Dothideomycetes</taxon>
        <taxon>Dothideomycetidae</taxon>
        <taxon>Mycosphaerellales</taxon>
        <taxon>Mycosphaerellaceae</taxon>
        <taxon>Cercospora</taxon>
    </lineage>
</organism>
<keyword evidence="1" id="KW-0175">Coiled coil</keyword>
<evidence type="ECO:0000313" key="5">
    <source>
        <dbReference type="Proteomes" id="UP000799539"/>
    </source>
</evidence>
<dbReference type="InterPro" id="IPR003265">
    <property type="entry name" value="HhH-GPD_domain"/>
</dbReference>
<dbReference type="OrthoDB" id="5607at2759"/>
<dbReference type="GO" id="GO:0006285">
    <property type="term" value="P:base-excision repair, AP site formation"/>
    <property type="evidence" value="ECO:0007669"/>
    <property type="project" value="UniProtKB-ARBA"/>
</dbReference>
<dbReference type="Gene3D" id="1.10.340.30">
    <property type="entry name" value="Hypothetical protein, domain 2"/>
    <property type="match status" value="1"/>
</dbReference>
<keyword evidence="5" id="KW-1185">Reference proteome</keyword>
<evidence type="ECO:0000256" key="2">
    <source>
        <dbReference type="SAM" id="MobiDB-lite"/>
    </source>
</evidence>
<gene>
    <name evidence="4" type="ORF">CERZMDRAFT_42946</name>
</gene>
<dbReference type="InterPro" id="IPR011257">
    <property type="entry name" value="DNA_glycosylase"/>
</dbReference>
<dbReference type="PANTHER" id="PTHR47203">
    <property type="match status" value="1"/>
</dbReference>
<dbReference type="GO" id="GO:0003824">
    <property type="term" value="F:catalytic activity"/>
    <property type="evidence" value="ECO:0007669"/>
    <property type="project" value="InterPro"/>
</dbReference>
<feature type="compositionally biased region" description="Acidic residues" evidence="2">
    <location>
        <begin position="458"/>
        <end position="469"/>
    </location>
</feature>
<dbReference type="Proteomes" id="UP000799539">
    <property type="component" value="Unassembled WGS sequence"/>
</dbReference>
<feature type="region of interest" description="Disordered" evidence="2">
    <location>
        <begin position="1"/>
        <end position="150"/>
    </location>
</feature>
<feature type="domain" description="HhH-GPD" evidence="3">
    <location>
        <begin position="202"/>
        <end position="411"/>
    </location>
</feature>
<dbReference type="SUPFAM" id="SSF48150">
    <property type="entry name" value="DNA-glycosylase"/>
    <property type="match status" value="1"/>
</dbReference>
<feature type="compositionally biased region" description="Low complexity" evidence="2">
    <location>
        <begin position="1"/>
        <end position="11"/>
    </location>
</feature>
<feature type="compositionally biased region" description="Basic and acidic residues" evidence="2">
    <location>
        <begin position="50"/>
        <end position="62"/>
    </location>
</feature>
<dbReference type="Pfam" id="PF00730">
    <property type="entry name" value="HhH-GPD"/>
    <property type="match status" value="1"/>
</dbReference>
<feature type="region of interest" description="Disordered" evidence="2">
    <location>
        <begin position="441"/>
        <end position="491"/>
    </location>
</feature>
<evidence type="ECO:0000313" key="4">
    <source>
        <dbReference type="EMBL" id="KAF2211496.1"/>
    </source>
</evidence>
<dbReference type="SMART" id="SM00478">
    <property type="entry name" value="ENDO3c"/>
    <property type="match status" value="1"/>
</dbReference>
<accession>A0A6A6FDL6</accession>
<reference evidence="4" key="1">
    <citation type="journal article" date="2020" name="Stud. Mycol.">
        <title>101 Dothideomycetes genomes: a test case for predicting lifestyles and emergence of pathogens.</title>
        <authorList>
            <person name="Haridas S."/>
            <person name="Albert R."/>
            <person name="Binder M."/>
            <person name="Bloem J."/>
            <person name="Labutti K."/>
            <person name="Salamov A."/>
            <person name="Andreopoulos B."/>
            <person name="Baker S."/>
            <person name="Barry K."/>
            <person name="Bills G."/>
            <person name="Bluhm B."/>
            <person name="Cannon C."/>
            <person name="Castanera R."/>
            <person name="Culley D."/>
            <person name="Daum C."/>
            <person name="Ezra D."/>
            <person name="Gonzalez J."/>
            <person name="Henrissat B."/>
            <person name="Kuo A."/>
            <person name="Liang C."/>
            <person name="Lipzen A."/>
            <person name="Lutzoni F."/>
            <person name="Magnuson J."/>
            <person name="Mondo S."/>
            <person name="Nolan M."/>
            <person name="Ohm R."/>
            <person name="Pangilinan J."/>
            <person name="Park H.-J."/>
            <person name="Ramirez L."/>
            <person name="Alfaro M."/>
            <person name="Sun H."/>
            <person name="Tritt A."/>
            <person name="Yoshinaga Y."/>
            <person name="Zwiers L.-H."/>
            <person name="Turgeon B."/>
            <person name="Goodwin S."/>
            <person name="Spatafora J."/>
            <person name="Crous P."/>
            <person name="Grigoriev I."/>
        </authorList>
    </citation>
    <scope>NUCLEOTIDE SEQUENCE</scope>
    <source>
        <strain evidence="4">SCOH1-5</strain>
    </source>
</reference>
<evidence type="ECO:0000259" key="3">
    <source>
        <dbReference type="SMART" id="SM00478"/>
    </source>
</evidence>
<protein>
    <recommendedName>
        <fullName evidence="3">HhH-GPD domain-containing protein</fullName>
    </recommendedName>
</protein>
<dbReference type="CDD" id="cd00056">
    <property type="entry name" value="ENDO3c"/>
    <property type="match status" value="1"/>
</dbReference>
<evidence type="ECO:0000256" key="1">
    <source>
        <dbReference type="SAM" id="Coils"/>
    </source>
</evidence>
<sequence length="491" mass="53758">MARSTRASTARAKNEADPQQLSSPPTTPLAAKSRKAQRTSKQAGNTPSNIKEEPVTPEDSSKKRSRKSLKQEAANDDELPHNLGTTLPTPDVEENDEKTPPKKRTRRSAPVKEEATVKLEPAEEPSPARKPPKKAKLALNHGVSPFPDYARPTREECEEIVRILEKKHGRVNVPKAIPPPSLDVAGCGEVPSVLDALIRTRLSANTTNSNSSTAFRGLVTRFGTLKSGIGKGSVDWNAVRLAPQQEVFKAIERGGLANVKSRDIKNILQMVYEENQERRAALAISSQGLAGAQNETESEKQEEIDKAEQEIISLDHLHAMSTNDAIDKMITYPGIGAKTASCVALFCLQRPSFAVDTHVFRLVQYLGWVPKSTKKGQPKVDRNTTYSHCDARVPDEYKYKLHYLLIKHGKTCPRCRAATGQSSEGWSEGCPIEHLVKRHGEKKGGVSAVARKKAMQDAIDEDADVELDAPESPGGQPDSSPELSDHPSDME</sequence>
<feature type="compositionally biased region" description="Polar residues" evidence="2">
    <location>
        <begin position="39"/>
        <end position="49"/>
    </location>
</feature>
<feature type="compositionally biased region" description="Basic and acidic residues" evidence="2">
    <location>
        <begin position="110"/>
        <end position="121"/>
    </location>
</feature>
<dbReference type="AlphaFoldDB" id="A0A6A6FDL6"/>
<dbReference type="EMBL" id="ML992676">
    <property type="protein sequence ID" value="KAF2211496.1"/>
    <property type="molecule type" value="Genomic_DNA"/>
</dbReference>
<feature type="coiled-coil region" evidence="1">
    <location>
        <begin position="290"/>
        <end position="317"/>
    </location>
</feature>